<evidence type="ECO:0000313" key="3">
    <source>
        <dbReference type="EMBL" id="KAK0507356.1"/>
    </source>
</evidence>
<feature type="region of interest" description="Disordered" evidence="2">
    <location>
        <begin position="297"/>
        <end position="386"/>
    </location>
</feature>
<organism evidence="3 4">
    <name type="scientific">Cladonia borealis</name>
    <dbReference type="NCBI Taxonomy" id="184061"/>
    <lineage>
        <taxon>Eukaryota</taxon>
        <taxon>Fungi</taxon>
        <taxon>Dikarya</taxon>
        <taxon>Ascomycota</taxon>
        <taxon>Pezizomycotina</taxon>
        <taxon>Lecanoromycetes</taxon>
        <taxon>OSLEUM clade</taxon>
        <taxon>Lecanoromycetidae</taxon>
        <taxon>Lecanorales</taxon>
        <taxon>Lecanorineae</taxon>
        <taxon>Cladoniaceae</taxon>
        <taxon>Cladonia</taxon>
    </lineage>
</organism>
<dbReference type="EMBL" id="JAFEKC020000024">
    <property type="protein sequence ID" value="KAK0507356.1"/>
    <property type="molecule type" value="Genomic_DNA"/>
</dbReference>
<comment type="caution">
    <text evidence="3">The sequence shown here is derived from an EMBL/GenBank/DDBJ whole genome shotgun (WGS) entry which is preliminary data.</text>
</comment>
<evidence type="ECO:0000256" key="1">
    <source>
        <dbReference type="SAM" id="Coils"/>
    </source>
</evidence>
<gene>
    <name evidence="3" type="ORF">JMJ35_010394</name>
</gene>
<evidence type="ECO:0000313" key="4">
    <source>
        <dbReference type="Proteomes" id="UP001166286"/>
    </source>
</evidence>
<keyword evidence="4" id="KW-1185">Reference proteome</keyword>
<evidence type="ECO:0000256" key="2">
    <source>
        <dbReference type="SAM" id="MobiDB-lite"/>
    </source>
</evidence>
<keyword evidence="1" id="KW-0175">Coiled coil</keyword>
<sequence>MAFSSDILSYQKFRSTIWELERLVALRSQYLNACVDVSVIGGAILKKIEILKSTHGVFTKVDCLHDIERLGKIRMKIREDTMSMQDGVDENYHELESHLQGGGVLDEMMKVKLGALIRLCEDEPESERVNLLERLAELARKLSDSSIYSAIADKIRILTQSMFSTPGPSVRAETISSDDSDSIIILSPDDNGSTSSVEYDRENVLKDQVEDLQRDLRRARSDIAALDKEIDVRDVQIGRLTARVASFVPHTTDLPDEDKVHQPVSPEVKGLAAENARLTEELANAHQTLGQINSSLRTQRTPHQPPPPPPPPLPRSDFNIEVPMAAEGMAWPGHPPARPAEKQHISHVKRNSARPPNRSQPIRMVNRRSEPLLSQYQFPPKPTGQYTTPNWPNFGIPTHSAWPVPNAANHEAWDEHSTCETWEG</sequence>
<protein>
    <submittedName>
        <fullName evidence="3">Uncharacterized protein</fullName>
    </submittedName>
</protein>
<proteinExistence type="predicted"/>
<dbReference type="AlphaFoldDB" id="A0AA39U428"/>
<name>A0AA39U428_9LECA</name>
<feature type="coiled-coil region" evidence="1">
    <location>
        <begin position="202"/>
        <end position="229"/>
    </location>
</feature>
<dbReference type="Proteomes" id="UP001166286">
    <property type="component" value="Unassembled WGS sequence"/>
</dbReference>
<accession>A0AA39U428</accession>
<feature type="compositionally biased region" description="Pro residues" evidence="2">
    <location>
        <begin position="303"/>
        <end position="314"/>
    </location>
</feature>
<reference evidence="3" key="1">
    <citation type="submission" date="2023-03" db="EMBL/GenBank/DDBJ databases">
        <title>Complete genome of Cladonia borealis.</title>
        <authorList>
            <person name="Park H."/>
        </authorList>
    </citation>
    <scope>NUCLEOTIDE SEQUENCE</scope>
    <source>
        <strain evidence="3">ANT050790</strain>
    </source>
</reference>